<dbReference type="AlphaFoldDB" id="A0A5N0TJ83"/>
<sequence>MIDVLKRILRLPLTLLNLARQPFKVPGYMVTRTLQAWRHGFSLERRQDHTANIRRGDILLFATLRNERVRMPWFLDYYRKLGVSHFLFVDNGSTDGFRELVADMEDVSVWYTEASYAKANFGMHWLNGLLRRYGRGHWCVTCDPDEFLVFPYSDHRNLEDLAGFLEAEQRRSFCCVMLDMYSDGPISDAHYREGDDPLAITPFFDGVGYVQQPGWLSEIKVQGGVRRRVFFNDNPDSSPSIHKTPFVKWRWYDNYFLSMHQLVPAYLNVPHAATHDSPTGVLLHFKYFSLLGDKIEEEMTRGEHWDNSFEYRSYDARFRQGPLQLYYERSVRYSDWQQLVSLGFMNTGRWF</sequence>
<dbReference type="EMBL" id="VYXP01000002">
    <property type="protein sequence ID" value="KAA9133359.1"/>
    <property type="molecule type" value="Genomic_DNA"/>
</dbReference>
<organism evidence="1 2">
    <name type="scientific">Marinihelvus fidelis</name>
    <dbReference type="NCBI Taxonomy" id="2613842"/>
    <lineage>
        <taxon>Bacteria</taxon>
        <taxon>Pseudomonadati</taxon>
        <taxon>Pseudomonadota</taxon>
        <taxon>Gammaproteobacteria</taxon>
        <taxon>Chromatiales</taxon>
        <taxon>Wenzhouxiangellaceae</taxon>
        <taxon>Marinihelvus</taxon>
    </lineage>
</organism>
<dbReference type="SUPFAM" id="SSF53448">
    <property type="entry name" value="Nucleotide-diphospho-sugar transferases"/>
    <property type="match status" value="1"/>
</dbReference>
<dbReference type="InterPro" id="IPR029044">
    <property type="entry name" value="Nucleotide-diphossugar_trans"/>
</dbReference>
<accession>A0A5N0TJ83</accession>
<protein>
    <submittedName>
        <fullName evidence="1">Glycosyltransferase family 2 protein</fullName>
    </submittedName>
</protein>
<name>A0A5N0TJ83_9GAMM</name>
<keyword evidence="1" id="KW-0808">Transferase</keyword>
<keyword evidence="2" id="KW-1185">Reference proteome</keyword>
<dbReference type="Pfam" id="PF13704">
    <property type="entry name" value="Glyco_tranf_2_4"/>
    <property type="match status" value="1"/>
</dbReference>
<proteinExistence type="predicted"/>
<reference evidence="1 2" key="1">
    <citation type="submission" date="2019-09" db="EMBL/GenBank/DDBJ databases">
        <title>Wenzhouxiangella sp. Genome sequencing and assembly.</title>
        <authorList>
            <person name="Zhang R."/>
        </authorList>
    </citation>
    <scope>NUCLEOTIDE SEQUENCE [LARGE SCALE GENOMIC DNA]</scope>
    <source>
        <strain evidence="1 2">W260</strain>
    </source>
</reference>
<evidence type="ECO:0000313" key="2">
    <source>
        <dbReference type="Proteomes" id="UP000325372"/>
    </source>
</evidence>
<dbReference type="Proteomes" id="UP000325372">
    <property type="component" value="Unassembled WGS sequence"/>
</dbReference>
<comment type="caution">
    <text evidence="1">The sequence shown here is derived from an EMBL/GenBank/DDBJ whole genome shotgun (WGS) entry which is preliminary data.</text>
</comment>
<dbReference type="GO" id="GO:0016740">
    <property type="term" value="F:transferase activity"/>
    <property type="evidence" value="ECO:0007669"/>
    <property type="project" value="UniProtKB-KW"/>
</dbReference>
<dbReference type="RefSeq" id="WP_150862918.1">
    <property type="nucleotide sequence ID" value="NZ_VYXP01000002.1"/>
</dbReference>
<evidence type="ECO:0000313" key="1">
    <source>
        <dbReference type="EMBL" id="KAA9133359.1"/>
    </source>
</evidence>
<gene>
    <name evidence="1" type="ORF">F3N42_03150</name>
</gene>